<evidence type="ECO:0000259" key="1">
    <source>
        <dbReference type="Pfam" id="PF22936"/>
    </source>
</evidence>
<dbReference type="EMBL" id="JASCZI010187238">
    <property type="protein sequence ID" value="MED6190856.1"/>
    <property type="molecule type" value="Genomic_DNA"/>
</dbReference>
<feature type="domain" description="Retrovirus-related Pol polyprotein from transposon TNT 1-94-like beta-barrel" evidence="1">
    <location>
        <begin position="10"/>
        <end position="41"/>
    </location>
</feature>
<name>A0ABU6X0J9_9FABA</name>
<reference evidence="2 3" key="1">
    <citation type="journal article" date="2023" name="Plants (Basel)">
        <title>Bridging the Gap: Combining Genomics and Transcriptomics Approaches to Understand Stylosanthes scabra, an Orphan Legume from the Brazilian Caatinga.</title>
        <authorList>
            <person name="Ferreira-Neto J.R.C."/>
            <person name="da Silva M.D."/>
            <person name="Binneck E."/>
            <person name="de Melo N.F."/>
            <person name="da Silva R.H."/>
            <person name="de Melo A.L.T.M."/>
            <person name="Pandolfi V."/>
            <person name="Bustamante F.O."/>
            <person name="Brasileiro-Vidal A.C."/>
            <person name="Benko-Iseppon A.M."/>
        </authorList>
    </citation>
    <scope>NUCLEOTIDE SEQUENCE [LARGE SCALE GENOMIC DNA]</scope>
    <source>
        <tissue evidence="2">Leaves</tissue>
    </source>
</reference>
<proteinExistence type="predicted"/>
<accession>A0ABU6X0J9</accession>
<dbReference type="InterPro" id="IPR054722">
    <property type="entry name" value="PolX-like_BBD"/>
</dbReference>
<gene>
    <name evidence="2" type="ORF">PIB30_110057</name>
</gene>
<evidence type="ECO:0000313" key="2">
    <source>
        <dbReference type="EMBL" id="MED6190856.1"/>
    </source>
</evidence>
<dbReference type="Proteomes" id="UP001341840">
    <property type="component" value="Unassembled WGS sequence"/>
</dbReference>
<evidence type="ECO:0000313" key="3">
    <source>
        <dbReference type="Proteomes" id="UP001341840"/>
    </source>
</evidence>
<keyword evidence="3" id="KW-1185">Reference proteome</keyword>
<protein>
    <recommendedName>
        <fullName evidence="1">Retrovirus-related Pol polyprotein from transposon TNT 1-94-like beta-barrel domain-containing protein</fullName>
    </recommendedName>
</protein>
<comment type="caution">
    <text evidence="2">The sequence shown here is derived from an EMBL/GenBank/DDBJ whole genome shotgun (WGS) entry which is preliminary data.</text>
</comment>
<organism evidence="2 3">
    <name type="scientific">Stylosanthes scabra</name>
    <dbReference type="NCBI Taxonomy" id="79078"/>
    <lineage>
        <taxon>Eukaryota</taxon>
        <taxon>Viridiplantae</taxon>
        <taxon>Streptophyta</taxon>
        <taxon>Embryophyta</taxon>
        <taxon>Tracheophyta</taxon>
        <taxon>Spermatophyta</taxon>
        <taxon>Magnoliopsida</taxon>
        <taxon>eudicotyledons</taxon>
        <taxon>Gunneridae</taxon>
        <taxon>Pentapetalae</taxon>
        <taxon>rosids</taxon>
        <taxon>fabids</taxon>
        <taxon>Fabales</taxon>
        <taxon>Fabaceae</taxon>
        <taxon>Papilionoideae</taxon>
        <taxon>50 kb inversion clade</taxon>
        <taxon>dalbergioids sensu lato</taxon>
        <taxon>Dalbergieae</taxon>
        <taxon>Pterocarpus clade</taxon>
        <taxon>Stylosanthes</taxon>
    </lineage>
</organism>
<feature type="non-terminal residue" evidence="2">
    <location>
        <position position="1"/>
    </location>
</feature>
<sequence>VSVGAKKSKWFMDSGCSKHMTGDEGLLTNYRPINGGNVVYETTPKAKLFALEMLLSKMHHA</sequence>
<dbReference type="Pfam" id="PF22936">
    <property type="entry name" value="Pol_BBD"/>
    <property type="match status" value="1"/>
</dbReference>